<dbReference type="OrthoDB" id="10407344at2759"/>
<sequence length="161" mass="18462">MRNKGRKRNGNNNNNNNRYRTHKQSGSTLSDISENLKNSSLHNFCNDQYNDICTSVRPDDSIVIMNDPLENEMDNYLMQTPEKANSGSDENSFLDMRSRPRVRKKSVQNITLSPKVSICAKTQVNREMKDQQGKVCQSYPSTPCMHPTDWEEISLGQVRTC</sequence>
<reference evidence="2 3" key="1">
    <citation type="submission" date="2020-06" db="EMBL/GenBank/DDBJ databases">
        <authorList>
            <person name="Li R."/>
            <person name="Bekaert M."/>
        </authorList>
    </citation>
    <scope>NUCLEOTIDE SEQUENCE [LARGE SCALE GENOMIC DNA]</scope>
    <source>
        <strain evidence="3">wild</strain>
    </source>
</reference>
<dbReference type="AlphaFoldDB" id="A0A6J8CWV0"/>
<proteinExistence type="predicted"/>
<keyword evidence="3" id="KW-1185">Reference proteome</keyword>
<evidence type="ECO:0000313" key="2">
    <source>
        <dbReference type="EMBL" id="CAC5399382.1"/>
    </source>
</evidence>
<gene>
    <name evidence="2" type="ORF">MCOR_33651</name>
</gene>
<accession>A0A6J8CWV0</accession>
<dbReference type="EMBL" id="CACVKT020006003">
    <property type="protein sequence ID" value="CAC5399382.1"/>
    <property type="molecule type" value="Genomic_DNA"/>
</dbReference>
<feature type="region of interest" description="Disordered" evidence="1">
    <location>
        <begin position="1"/>
        <end position="31"/>
    </location>
</feature>
<evidence type="ECO:0000256" key="1">
    <source>
        <dbReference type="SAM" id="MobiDB-lite"/>
    </source>
</evidence>
<dbReference type="Proteomes" id="UP000507470">
    <property type="component" value="Unassembled WGS sequence"/>
</dbReference>
<organism evidence="2 3">
    <name type="scientific">Mytilus coruscus</name>
    <name type="common">Sea mussel</name>
    <dbReference type="NCBI Taxonomy" id="42192"/>
    <lineage>
        <taxon>Eukaryota</taxon>
        <taxon>Metazoa</taxon>
        <taxon>Spiralia</taxon>
        <taxon>Lophotrochozoa</taxon>
        <taxon>Mollusca</taxon>
        <taxon>Bivalvia</taxon>
        <taxon>Autobranchia</taxon>
        <taxon>Pteriomorphia</taxon>
        <taxon>Mytilida</taxon>
        <taxon>Mytiloidea</taxon>
        <taxon>Mytilidae</taxon>
        <taxon>Mytilinae</taxon>
        <taxon>Mytilus</taxon>
    </lineage>
</organism>
<evidence type="ECO:0000313" key="3">
    <source>
        <dbReference type="Proteomes" id="UP000507470"/>
    </source>
</evidence>
<name>A0A6J8CWV0_MYTCO</name>
<protein>
    <submittedName>
        <fullName evidence="2">Uncharacterized protein</fullName>
    </submittedName>
</protein>